<name>A0A6G0X2I1_9STRA</name>
<evidence type="ECO:0000313" key="2">
    <source>
        <dbReference type="EMBL" id="KAF0734041.1"/>
    </source>
</evidence>
<evidence type="ECO:0000313" key="3">
    <source>
        <dbReference type="Proteomes" id="UP000481153"/>
    </source>
</evidence>
<dbReference type="SUPFAM" id="SSF47072">
    <property type="entry name" value="Cysteine alpha-hairpin motif"/>
    <property type="match status" value="1"/>
</dbReference>
<dbReference type="GO" id="GO:0005634">
    <property type="term" value="C:nucleus"/>
    <property type="evidence" value="ECO:0007669"/>
    <property type="project" value="TreeGrafter"/>
</dbReference>
<proteinExistence type="predicted"/>
<feature type="region of interest" description="Disordered" evidence="1">
    <location>
        <begin position="1"/>
        <end position="45"/>
    </location>
</feature>
<dbReference type="VEuPathDB" id="FungiDB:AeMF1_009577"/>
<accession>A0A6G0X2I1</accession>
<organism evidence="2 3">
    <name type="scientific">Aphanomyces euteiches</name>
    <dbReference type="NCBI Taxonomy" id="100861"/>
    <lineage>
        <taxon>Eukaryota</taxon>
        <taxon>Sar</taxon>
        <taxon>Stramenopiles</taxon>
        <taxon>Oomycota</taxon>
        <taxon>Saprolegniomycetes</taxon>
        <taxon>Saprolegniales</taxon>
        <taxon>Verrucalvaceae</taxon>
        <taxon>Aphanomyces</taxon>
    </lineage>
</organism>
<dbReference type="InterPro" id="IPR055304">
    <property type="entry name" value="CHCHD2/10-like"/>
</dbReference>
<dbReference type="AlphaFoldDB" id="A0A6G0X2I1"/>
<comment type="caution">
    <text evidence="2">The sequence shown here is derived from an EMBL/GenBank/DDBJ whole genome shotgun (WGS) entry which is preliminary data.</text>
</comment>
<dbReference type="PANTHER" id="PTHR13523:SF2">
    <property type="entry name" value="COILED-COIL-HELIX-COILED-COIL-HELIX DOMAIN CONTAINING 2, ISOFORM A-RELATED"/>
    <property type="match status" value="1"/>
</dbReference>
<feature type="compositionally biased region" description="Low complexity" evidence="1">
    <location>
        <begin position="83"/>
        <end position="102"/>
    </location>
</feature>
<dbReference type="GO" id="GO:0007005">
    <property type="term" value="P:mitochondrion organization"/>
    <property type="evidence" value="ECO:0007669"/>
    <property type="project" value="InterPro"/>
</dbReference>
<gene>
    <name evidence="2" type="ORF">Ae201684_009214</name>
</gene>
<dbReference type="PANTHER" id="PTHR13523">
    <property type="entry name" value="COILED-COIL-HELIX-COILED-COIL-HELIX DOMAIN CONTAINING 2/NUR77"/>
    <property type="match status" value="1"/>
</dbReference>
<protein>
    <recommendedName>
        <fullName evidence="4">CHCH domain-containing protein</fullName>
    </recommendedName>
</protein>
<dbReference type="GO" id="GO:0005739">
    <property type="term" value="C:mitochondrion"/>
    <property type="evidence" value="ECO:0007669"/>
    <property type="project" value="TreeGrafter"/>
</dbReference>
<feature type="compositionally biased region" description="Low complexity" evidence="1">
    <location>
        <begin position="1"/>
        <end position="40"/>
    </location>
</feature>
<reference evidence="2 3" key="1">
    <citation type="submission" date="2019-07" db="EMBL/GenBank/DDBJ databases">
        <title>Genomics analysis of Aphanomyces spp. identifies a new class of oomycete effector associated with host adaptation.</title>
        <authorList>
            <person name="Gaulin E."/>
        </authorList>
    </citation>
    <scope>NUCLEOTIDE SEQUENCE [LARGE SCALE GENOMIC DNA]</scope>
    <source>
        <strain evidence="2 3">ATCC 201684</strain>
    </source>
</reference>
<evidence type="ECO:0008006" key="4">
    <source>
        <dbReference type="Google" id="ProtNLM"/>
    </source>
</evidence>
<evidence type="ECO:0000256" key="1">
    <source>
        <dbReference type="SAM" id="MobiDB-lite"/>
    </source>
</evidence>
<keyword evidence="3" id="KW-1185">Reference proteome</keyword>
<sequence>MARSRSSPTRRSAPAAKPAASAPAVKPAAPAPVQAAPQQSGGMTSGLLGTVAQGMAFGTGSVIAHRAVGAVANSFGGSDKPEASPSTAAAPPTSTTTAAAPSSDVCFNDHKAFLYCLQGNKNDVGSCQFYFDKYNMCKSNQSSSFASQPEANDFPGRFGRYV</sequence>
<feature type="region of interest" description="Disordered" evidence="1">
    <location>
        <begin position="74"/>
        <end position="102"/>
    </location>
</feature>
<dbReference type="Proteomes" id="UP000481153">
    <property type="component" value="Unassembled WGS sequence"/>
</dbReference>
<dbReference type="InterPro" id="IPR009069">
    <property type="entry name" value="Cys_alpha_HP_mot_SF"/>
</dbReference>
<dbReference type="EMBL" id="VJMJ01000118">
    <property type="protein sequence ID" value="KAF0734041.1"/>
    <property type="molecule type" value="Genomic_DNA"/>
</dbReference>